<dbReference type="InterPro" id="IPR025327">
    <property type="entry name" value="DUF4233"/>
</dbReference>
<sequence length="146" mass="16382">MARLTKAQREWRPGMRKKPRSLKIMLASSVLSLEAFVALFFTLATLGLKRSEVAPGLILGGGAVMIALCIITCAFLRKPFGIVMGWIIQLMFILCGFVLADMFYIGAAFAACWWYALYKGGQMDVENKRREAEQAEWERNNPPVES</sequence>
<keyword evidence="1" id="KW-1133">Transmembrane helix</keyword>
<keyword evidence="1" id="KW-0812">Transmembrane</keyword>
<evidence type="ECO:0000313" key="3">
    <source>
        <dbReference type="Proteomes" id="UP000307000"/>
    </source>
</evidence>
<evidence type="ECO:0008006" key="4">
    <source>
        <dbReference type="Google" id="ProtNLM"/>
    </source>
</evidence>
<evidence type="ECO:0000313" key="2">
    <source>
        <dbReference type="EMBL" id="QCY47334.1"/>
    </source>
</evidence>
<organism evidence="2 3">
    <name type="scientific">Glutamicibacter creatinolyticus</name>
    <dbReference type="NCBI Taxonomy" id="162496"/>
    <lineage>
        <taxon>Bacteria</taxon>
        <taxon>Bacillati</taxon>
        <taxon>Actinomycetota</taxon>
        <taxon>Actinomycetes</taxon>
        <taxon>Micrococcales</taxon>
        <taxon>Micrococcaceae</taxon>
        <taxon>Glutamicibacter</taxon>
    </lineage>
</organism>
<dbReference type="Proteomes" id="UP000307000">
    <property type="component" value="Chromosome"/>
</dbReference>
<dbReference type="AlphaFoldDB" id="A0A5B7WVP1"/>
<keyword evidence="1" id="KW-0472">Membrane</keyword>
<keyword evidence="3" id="KW-1185">Reference proteome</keyword>
<dbReference type="Pfam" id="PF14017">
    <property type="entry name" value="DUF4233"/>
    <property type="match status" value="1"/>
</dbReference>
<gene>
    <name evidence="2" type="ORF">GcLGCM259_1605</name>
</gene>
<protein>
    <recommendedName>
        <fullName evidence="4">DUF4233 domain-containing protein</fullName>
    </recommendedName>
</protein>
<feature type="transmembrane region" description="Helical" evidence="1">
    <location>
        <begin position="56"/>
        <end position="76"/>
    </location>
</feature>
<dbReference type="EMBL" id="CP034412">
    <property type="protein sequence ID" value="QCY47334.1"/>
    <property type="molecule type" value="Genomic_DNA"/>
</dbReference>
<reference evidence="2 3" key="1">
    <citation type="submission" date="2018-12" db="EMBL/GenBank/DDBJ databases">
        <title>Complete Genome Sequence of Glutamicibacter creatinolyticus strain LGCM259,isolated from an abscess of a 12-year-old mare in Italy.</title>
        <authorList>
            <person name="Santos R.G."/>
            <person name="Silva A.L."/>
            <person name="Seyffert N."/>
            <person name="Castro T.L.P."/>
            <person name="Attili A.R."/>
            <person name="Rifici C."/>
            <person name="Mazzullo G."/>
            <person name="Brenig B."/>
            <person name="Venanzi F."/>
            <person name="Azevedo V."/>
        </authorList>
    </citation>
    <scope>NUCLEOTIDE SEQUENCE [LARGE SCALE GENOMIC DNA]</scope>
    <source>
        <strain evidence="2 3">LGCM 259</strain>
    </source>
</reference>
<name>A0A5B7WVP1_9MICC</name>
<dbReference type="KEGG" id="gcr:GcLGCM259_1605"/>
<dbReference type="RefSeq" id="WP_138926323.1">
    <property type="nucleotide sequence ID" value="NZ_BAAAGL010000003.1"/>
</dbReference>
<accession>A0A5B7WVP1</accession>
<feature type="transmembrane region" description="Helical" evidence="1">
    <location>
        <begin position="21"/>
        <end position="44"/>
    </location>
</feature>
<evidence type="ECO:0000256" key="1">
    <source>
        <dbReference type="SAM" id="Phobius"/>
    </source>
</evidence>
<proteinExistence type="predicted"/>
<feature type="transmembrane region" description="Helical" evidence="1">
    <location>
        <begin position="88"/>
        <end position="116"/>
    </location>
</feature>